<keyword evidence="2" id="KW-1185">Reference proteome</keyword>
<organism evidence="1 2">
    <name type="scientific">Pseudodesulfovibrio sediminis</name>
    <dbReference type="NCBI Taxonomy" id="2810563"/>
    <lineage>
        <taxon>Bacteria</taxon>
        <taxon>Pseudomonadati</taxon>
        <taxon>Thermodesulfobacteriota</taxon>
        <taxon>Desulfovibrionia</taxon>
        <taxon>Desulfovibrionales</taxon>
        <taxon>Desulfovibrionaceae</taxon>
    </lineage>
</organism>
<protein>
    <submittedName>
        <fullName evidence="1">Uncharacterized protein</fullName>
    </submittedName>
</protein>
<sequence>MIGLCETQGAQWGQRSSRASSHAELSFYELIGEECKALNILKLFSIGLRRLALQAGLIAWP</sequence>
<evidence type="ECO:0000313" key="2">
    <source>
        <dbReference type="Proteomes" id="UP001053296"/>
    </source>
</evidence>
<reference evidence="1" key="1">
    <citation type="journal article" date="2022" name="Arch. Microbiol.">
        <title>Pseudodesulfovibrio sediminis sp. nov., a mesophilic and neutrophilic sulfate-reducing bacterium isolated from sediment of a brackish lake.</title>
        <authorList>
            <person name="Takahashi A."/>
            <person name="Kojima H."/>
            <person name="Watanabe M."/>
            <person name="Fukui M."/>
        </authorList>
    </citation>
    <scope>NUCLEOTIDE SEQUENCE</scope>
    <source>
        <strain evidence="1">SF6</strain>
    </source>
</reference>
<evidence type="ECO:0000313" key="1">
    <source>
        <dbReference type="EMBL" id="BCS89807.1"/>
    </source>
</evidence>
<proteinExistence type="predicted"/>
<dbReference type="Proteomes" id="UP001053296">
    <property type="component" value="Chromosome"/>
</dbReference>
<accession>A0ABM7P9L6</accession>
<dbReference type="EMBL" id="AP024485">
    <property type="protein sequence ID" value="BCS89807.1"/>
    <property type="molecule type" value="Genomic_DNA"/>
</dbReference>
<gene>
    <name evidence="1" type="ORF">PSDVSF_30490</name>
</gene>
<name>A0ABM7P9L6_9BACT</name>